<feature type="domain" description="F-box" evidence="2">
    <location>
        <begin position="73"/>
        <end position="122"/>
    </location>
</feature>
<feature type="compositionally biased region" description="Basic and acidic residues" evidence="1">
    <location>
        <begin position="29"/>
        <end position="38"/>
    </location>
</feature>
<evidence type="ECO:0000256" key="1">
    <source>
        <dbReference type="SAM" id="MobiDB-lite"/>
    </source>
</evidence>
<name>X8J1S6_9AGAM</name>
<dbReference type="Pfam" id="PF00646">
    <property type="entry name" value="F-box"/>
    <property type="match status" value="1"/>
</dbReference>
<dbReference type="Proteomes" id="UP000030108">
    <property type="component" value="Unassembled WGS sequence"/>
</dbReference>
<dbReference type="InterPro" id="IPR036047">
    <property type="entry name" value="F-box-like_dom_sf"/>
</dbReference>
<feature type="region of interest" description="Disordered" evidence="1">
    <location>
        <begin position="1"/>
        <end position="63"/>
    </location>
</feature>
<dbReference type="OrthoDB" id="2322499at2759"/>
<proteinExistence type="predicted"/>
<evidence type="ECO:0000313" key="4">
    <source>
        <dbReference type="Proteomes" id="UP000030108"/>
    </source>
</evidence>
<dbReference type="AlphaFoldDB" id="X8J1S6"/>
<evidence type="ECO:0000313" key="3">
    <source>
        <dbReference type="EMBL" id="EUC55439.1"/>
    </source>
</evidence>
<evidence type="ECO:0000259" key="2">
    <source>
        <dbReference type="PROSITE" id="PS50181"/>
    </source>
</evidence>
<protein>
    <submittedName>
        <fullName evidence="3">F-box protein</fullName>
    </submittedName>
</protein>
<organism evidence="3 4">
    <name type="scientific">Rhizoctonia solani AG-3 Rhs1AP</name>
    <dbReference type="NCBI Taxonomy" id="1086054"/>
    <lineage>
        <taxon>Eukaryota</taxon>
        <taxon>Fungi</taxon>
        <taxon>Dikarya</taxon>
        <taxon>Basidiomycota</taxon>
        <taxon>Agaricomycotina</taxon>
        <taxon>Agaricomycetes</taxon>
        <taxon>Cantharellales</taxon>
        <taxon>Ceratobasidiaceae</taxon>
        <taxon>Rhizoctonia</taxon>
    </lineage>
</organism>
<reference evidence="4" key="1">
    <citation type="journal article" date="2014" name="Genome Announc.">
        <title>Draft genome sequence of the plant-pathogenic soil fungus Rhizoctonia solani anastomosis group 3 strain Rhs1AP.</title>
        <authorList>
            <person name="Cubeta M.A."/>
            <person name="Thomas E."/>
            <person name="Dean R.A."/>
            <person name="Jabaji S."/>
            <person name="Neate S.M."/>
            <person name="Tavantzis S."/>
            <person name="Toda T."/>
            <person name="Vilgalys R."/>
            <person name="Bharathan N."/>
            <person name="Fedorova-Abrams N."/>
            <person name="Pakala S.B."/>
            <person name="Pakala S.M."/>
            <person name="Zafar N."/>
            <person name="Joardar V."/>
            <person name="Losada L."/>
            <person name="Nierman W.C."/>
        </authorList>
    </citation>
    <scope>NUCLEOTIDE SEQUENCE [LARGE SCALE GENOMIC DNA]</scope>
    <source>
        <strain evidence="4">AG-3</strain>
    </source>
</reference>
<dbReference type="EMBL" id="JATN01000322">
    <property type="protein sequence ID" value="EUC55439.1"/>
    <property type="molecule type" value="Genomic_DNA"/>
</dbReference>
<feature type="non-terminal residue" evidence="3">
    <location>
        <position position="712"/>
    </location>
</feature>
<dbReference type="PROSITE" id="PS50181">
    <property type="entry name" value="FBOX"/>
    <property type="match status" value="1"/>
</dbReference>
<sequence length="712" mass="80303">MSTRSSARLAKQKAKVVVDADEKSEDDARDTSFDRGDSESEPEQAPPQKRRRAAVNPEKAAVGKKVRGQQGCLAGLTNMPIDIFVEIASHLMPIDILALSRSNKSFRNLLMNRSSLHIWHAVMKNMPGLPPCPAGLSEPSYLSLLFSKTCSMCGKAARVGPDKLLLVRLCASCRQANLIPFGDVPSKFASLVHISQTIAPGNRRVGNGYVLRDDLAQIQTEHERMTRSGGKSALESWEKERKQAIAQRKQASQVLSNILGSYQRDEEQIVKDASNVRRSEIERRLGELGWTKEDIPFYWRSTHYIAYTALVNQPKPLTERIWTNIKPKLIPILEANRAENLMAQRLKRKKQRQDRLSELFLEIMDQTTPTLEFQIQLPDPLVPNEGPATTVTFDPPFPSLTCLSNWPLLKNLLEIEATVEEMETRFEDNRTQIQDYIANWITSVQTQFADQLRQDPGLRGEILQPTTVITDNGDPFSNLSDELKLLLRADSLFCLNSGSLYDCPKTYSSILINNGLTGPMSSLSCREYLGSPPNLNKLVLYPEARAVARMLLLNMGRPNASYIEMNAVRSSFGCGRCYEADMNWEKLVHHYIRHKKLYSDIQEGLSQLAIECITYNDTHNPDVQPDRPLVRYQSVQAGGALFAHPTGRLEICKLCDKIRVIRGKVALPKPEMMQHLLDVHGIIQPKVNKHYHGVTQKLARFWGSDAYGFPIF</sequence>
<dbReference type="SMART" id="SM00256">
    <property type="entry name" value="FBOX"/>
    <property type="match status" value="1"/>
</dbReference>
<accession>X8J1S6</accession>
<comment type="caution">
    <text evidence="3">The sequence shown here is derived from an EMBL/GenBank/DDBJ whole genome shotgun (WGS) entry which is preliminary data.</text>
</comment>
<dbReference type="InterPro" id="IPR001810">
    <property type="entry name" value="F-box_dom"/>
</dbReference>
<dbReference type="SUPFAM" id="SSF81383">
    <property type="entry name" value="F-box domain"/>
    <property type="match status" value="1"/>
</dbReference>
<gene>
    <name evidence="3" type="ORF">RSOL_115890</name>
</gene>